<feature type="domain" description="Glycosyltransferase 2-like" evidence="5">
    <location>
        <begin position="22"/>
        <end position="135"/>
    </location>
</feature>
<dbReference type="PANTHER" id="PTHR43685:SF5">
    <property type="entry name" value="GLYCOSYLTRANSFERASE EPSE-RELATED"/>
    <property type="match status" value="1"/>
</dbReference>
<name>A0A934I5T4_9CORY</name>
<evidence type="ECO:0000259" key="5">
    <source>
        <dbReference type="Pfam" id="PF00535"/>
    </source>
</evidence>
<evidence type="ECO:0000256" key="4">
    <source>
        <dbReference type="SAM" id="MobiDB-lite"/>
    </source>
</evidence>
<dbReference type="PANTHER" id="PTHR43685">
    <property type="entry name" value="GLYCOSYLTRANSFERASE"/>
    <property type="match status" value="1"/>
</dbReference>
<proteinExistence type="inferred from homology"/>
<dbReference type="InterPro" id="IPR050834">
    <property type="entry name" value="Glycosyltransf_2"/>
</dbReference>
<dbReference type="Gene3D" id="3.90.550.10">
    <property type="entry name" value="Spore Coat Polysaccharide Biosynthesis Protein SpsA, Chain A"/>
    <property type="match status" value="1"/>
</dbReference>
<evidence type="ECO:0000256" key="1">
    <source>
        <dbReference type="ARBA" id="ARBA00006739"/>
    </source>
</evidence>
<organism evidence="6 7">
    <name type="scientific">Corynebacterium meridianum</name>
    <dbReference type="NCBI Taxonomy" id="2765363"/>
    <lineage>
        <taxon>Bacteria</taxon>
        <taxon>Bacillati</taxon>
        <taxon>Actinomycetota</taxon>
        <taxon>Actinomycetes</taxon>
        <taxon>Mycobacteriales</taxon>
        <taxon>Corynebacteriaceae</taxon>
        <taxon>Corynebacterium</taxon>
    </lineage>
</organism>
<evidence type="ECO:0000313" key="6">
    <source>
        <dbReference type="EMBL" id="MBI8989789.1"/>
    </source>
</evidence>
<comment type="caution">
    <text evidence="6">The sequence shown here is derived from an EMBL/GenBank/DDBJ whole genome shotgun (WGS) entry which is preliminary data.</text>
</comment>
<dbReference type="GO" id="GO:0016757">
    <property type="term" value="F:glycosyltransferase activity"/>
    <property type="evidence" value="ECO:0007669"/>
    <property type="project" value="UniProtKB-KW"/>
</dbReference>
<evidence type="ECO:0000313" key="7">
    <source>
        <dbReference type="Proteomes" id="UP000645966"/>
    </source>
</evidence>
<protein>
    <submittedName>
        <fullName evidence="6">Glycosyltransferase</fullName>
    </submittedName>
</protein>
<comment type="similarity">
    <text evidence="1">Belongs to the glycosyltransferase 2 family.</text>
</comment>
<dbReference type="InterPro" id="IPR029044">
    <property type="entry name" value="Nucleotide-diphossugar_trans"/>
</dbReference>
<feature type="region of interest" description="Disordered" evidence="4">
    <location>
        <begin position="219"/>
        <end position="241"/>
    </location>
</feature>
<keyword evidence="3" id="KW-0808">Transferase</keyword>
<dbReference type="Pfam" id="PF00535">
    <property type="entry name" value="Glycos_transf_2"/>
    <property type="match status" value="1"/>
</dbReference>
<evidence type="ECO:0000256" key="3">
    <source>
        <dbReference type="ARBA" id="ARBA00022679"/>
    </source>
</evidence>
<evidence type="ECO:0000256" key="2">
    <source>
        <dbReference type="ARBA" id="ARBA00022676"/>
    </source>
</evidence>
<feature type="compositionally biased region" description="Basic and acidic residues" evidence="4">
    <location>
        <begin position="230"/>
        <end position="241"/>
    </location>
</feature>
<dbReference type="InterPro" id="IPR001173">
    <property type="entry name" value="Glyco_trans_2-like"/>
</dbReference>
<keyword evidence="7" id="KW-1185">Reference proteome</keyword>
<dbReference type="SUPFAM" id="SSF53448">
    <property type="entry name" value="Nucleotide-diphospho-sugar transferases"/>
    <property type="match status" value="1"/>
</dbReference>
<dbReference type="Proteomes" id="UP000645966">
    <property type="component" value="Unassembled WGS sequence"/>
</dbReference>
<dbReference type="RefSeq" id="WP_198738819.1">
    <property type="nucleotide sequence ID" value="NZ_JAEIOS010000013.1"/>
</dbReference>
<keyword evidence="2" id="KW-0328">Glycosyltransferase</keyword>
<dbReference type="AlphaFoldDB" id="A0A934I5T4"/>
<gene>
    <name evidence="6" type="ORF">JDV75_08455</name>
</gene>
<dbReference type="EMBL" id="JAEIOS010000013">
    <property type="protein sequence ID" value="MBI8989789.1"/>
    <property type="molecule type" value="Genomic_DNA"/>
</dbReference>
<reference evidence="6" key="1">
    <citation type="submission" date="2020-12" db="EMBL/GenBank/DDBJ databases">
        <title>Genome public.</title>
        <authorList>
            <person name="Sun Q."/>
        </authorList>
    </citation>
    <scope>NUCLEOTIDE SEQUENCE</scope>
    <source>
        <strain evidence="6">CCM 8863</strain>
    </source>
</reference>
<accession>A0A934I5T4</accession>
<sequence length="261" mass="28413">MEQLQPDAVTVLMGVSTTTPADLISTTLASLAKQSLRPTRIIVAADARLHPTLEKQLTSPEAHSMGIIYTVADEPGPAAALDAGLAHVDTEYTARINPGDIPHPDRLRRQLDTFHQRRVDILGTAVMELDHTTDATDPVSLLAADLSVRTMPSSHNEATRRLGRRGPVIDGTAMARTTAMRDAGGYRGGGHEADRDLWVRMIGAGARVRNLPTPLTWQRIDIGTGPGPSRADRRAASRSVRDTLDEQGIPRKGFWRRLFGR</sequence>